<protein>
    <submittedName>
        <fullName evidence="3">Class I SAM-dependent methyltransferase</fullName>
        <ecNumber evidence="3">2.1.-.-</ecNumber>
    </submittedName>
</protein>
<dbReference type="GO" id="GO:0008168">
    <property type="term" value="F:methyltransferase activity"/>
    <property type="evidence" value="ECO:0007669"/>
    <property type="project" value="UniProtKB-KW"/>
</dbReference>
<evidence type="ECO:0000313" key="4">
    <source>
        <dbReference type="Proteomes" id="UP001185863"/>
    </source>
</evidence>
<dbReference type="Pfam" id="PF13649">
    <property type="entry name" value="Methyltransf_25"/>
    <property type="match status" value="1"/>
</dbReference>
<comment type="caution">
    <text evidence="3">The sequence shown here is derived from an EMBL/GenBank/DDBJ whole genome shotgun (WGS) entry which is preliminary data.</text>
</comment>
<keyword evidence="3" id="KW-0808">Transferase</keyword>
<dbReference type="GO" id="GO:0032259">
    <property type="term" value="P:methylation"/>
    <property type="evidence" value="ECO:0007669"/>
    <property type="project" value="UniProtKB-KW"/>
</dbReference>
<evidence type="ECO:0000313" key="3">
    <source>
        <dbReference type="EMBL" id="MDV7263000.1"/>
    </source>
</evidence>
<feature type="compositionally biased region" description="Polar residues" evidence="1">
    <location>
        <begin position="180"/>
        <end position="189"/>
    </location>
</feature>
<feature type="domain" description="Methyltransferase" evidence="2">
    <location>
        <begin position="21"/>
        <end position="115"/>
    </location>
</feature>
<dbReference type="InterPro" id="IPR041698">
    <property type="entry name" value="Methyltransf_25"/>
</dbReference>
<organism evidence="3 4">
    <name type="scientific">Rhodococcus oxybenzonivorans</name>
    <dbReference type="NCBI Taxonomy" id="1990687"/>
    <lineage>
        <taxon>Bacteria</taxon>
        <taxon>Bacillati</taxon>
        <taxon>Actinomycetota</taxon>
        <taxon>Actinomycetes</taxon>
        <taxon>Mycobacteriales</taxon>
        <taxon>Nocardiaceae</taxon>
        <taxon>Rhodococcus</taxon>
    </lineage>
</organism>
<sequence length="228" mass="24118">MSVAGSSTACALSGAEPGDEVLDIGCGTGIFSRRAARVVRPGGRVVGIDPSPPMIEYATRRALANCTFVIAGAEDLPQPDVSFDLVISSLAIHHIPPELRANALAEAFRVLRPGGRLLIADFRPPRNRIAYHLVGAVSGHAMQHNPIHELAGSIRGAGFAVPDSTPSPSGSSPPTVIRSPAQTPSTSPGRGSRLLPPPVQRFRRPRLRTPPKRNQRRSPVDSPSGSCW</sequence>
<dbReference type="EMBL" id="JAWLUP010000001">
    <property type="protein sequence ID" value="MDV7263000.1"/>
    <property type="molecule type" value="Genomic_DNA"/>
</dbReference>
<evidence type="ECO:0000256" key="1">
    <source>
        <dbReference type="SAM" id="MobiDB-lite"/>
    </source>
</evidence>
<proteinExistence type="predicted"/>
<accession>A0AAE5A3Q7</accession>
<dbReference type="EC" id="2.1.-.-" evidence="3"/>
<keyword evidence="3" id="KW-0489">Methyltransferase</keyword>
<feature type="region of interest" description="Disordered" evidence="1">
    <location>
        <begin position="158"/>
        <end position="228"/>
    </location>
</feature>
<dbReference type="AlphaFoldDB" id="A0AAE5A3Q7"/>
<dbReference type="InterPro" id="IPR029063">
    <property type="entry name" value="SAM-dependent_MTases_sf"/>
</dbReference>
<evidence type="ECO:0000259" key="2">
    <source>
        <dbReference type="Pfam" id="PF13649"/>
    </source>
</evidence>
<dbReference type="Gene3D" id="3.40.50.150">
    <property type="entry name" value="Vaccinia Virus protein VP39"/>
    <property type="match status" value="1"/>
</dbReference>
<gene>
    <name evidence="3" type="ORF">R4315_00310</name>
</gene>
<feature type="compositionally biased region" description="Low complexity" evidence="1">
    <location>
        <begin position="162"/>
        <end position="174"/>
    </location>
</feature>
<dbReference type="CDD" id="cd02440">
    <property type="entry name" value="AdoMet_MTases"/>
    <property type="match status" value="1"/>
</dbReference>
<dbReference type="Proteomes" id="UP001185863">
    <property type="component" value="Unassembled WGS sequence"/>
</dbReference>
<dbReference type="SUPFAM" id="SSF53335">
    <property type="entry name" value="S-adenosyl-L-methionine-dependent methyltransferases"/>
    <property type="match status" value="1"/>
</dbReference>
<reference evidence="3" key="1">
    <citation type="submission" date="2023-10" db="EMBL/GenBank/DDBJ databases">
        <title>Development of a sustainable strategy for remediation of hydrocarbon-contaminated territories based on the waste exchange concept.</title>
        <authorList>
            <person name="Krivoruchko A."/>
        </authorList>
    </citation>
    <scope>NUCLEOTIDE SEQUENCE</scope>
    <source>
        <strain evidence="3">IEGM 68</strain>
    </source>
</reference>
<feature type="compositionally biased region" description="Basic residues" evidence="1">
    <location>
        <begin position="201"/>
        <end position="216"/>
    </location>
</feature>
<dbReference type="PANTHER" id="PTHR43591">
    <property type="entry name" value="METHYLTRANSFERASE"/>
    <property type="match status" value="1"/>
</dbReference>
<name>A0AAE5A3Q7_9NOCA</name>